<evidence type="ECO:0000256" key="4">
    <source>
        <dbReference type="ARBA" id="ARBA00022519"/>
    </source>
</evidence>
<name>A0A975GFP7_9BACT</name>
<keyword evidence="11" id="KW-1185">Reference proteome</keyword>
<feature type="transmembrane region" description="Helical" evidence="8">
    <location>
        <begin position="12"/>
        <end position="32"/>
    </location>
</feature>
<feature type="transmembrane region" description="Helical" evidence="8">
    <location>
        <begin position="428"/>
        <end position="450"/>
    </location>
</feature>
<gene>
    <name evidence="10" type="ORF">dnl_16640</name>
</gene>
<comment type="similarity">
    <text evidence="8">Belongs to the binding-protein-dependent transport system permease family.</text>
</comment>
<dbReference type="PANTHER" id="PTHR43357">
    <property type="entry name" value="INNER MEMBRANE ABC TRANSPORTER PERMEASE PROTEIN YDCV"/>
    <property type="match status" value="1"/>
</dbReference>
<sequence>MNPPRIFSSSVFSVFVLTVLLPVLYIFFVPIWEGQLSNVFDSRHISLAVNSIRLAAGTTFASLIIGLSVSMLLAKTDIRGSKVLLPLFILPILIPPHIHAIVWNQVSSSVNKIIPFDIHNLGGAVFVLTLAYYPFIVLLTISGLNSIDKSTEESSLLIHGKWKTLYRITSPLVFPHIFSGAVFVFIFSIIDFGVPDILRVNVWPIEIFIQFSAFYNEKAAIILSLPMAAITGMLVILQKFCMKNRTYIQVSGGIAKNIRYPLGKWHIPLFLFCVILILFSSIIPIFILGINAGHPSNYFRALSSSASQIGFTFLISIISSFFIVLTGFSISYIIERSKGILAHVMESGTFILLAVPAITMGISLIKIWNRPTADIIYSSFLIIILGHTARFLPFAVLPLCSSIKQLNPGMEEAASIAGSRWLKIMYRIVLPLSAPALLVSFFVVFILSFGEMGATLLLIPPGMETISIKIYNLMHYGAHELVNALSLILIALIFGLFGLFLYIFNKIDKSDDTSY</sequence>
<feature type="transmembrane region" description="Helical" evidence="8">
    <location>
        <begin position="481"/>
        <end position="504"/>
    </location>
</feature>
<protein>
    <submittedName>
        <fullName evidence="10">ABC transporter transmembrane domain-containing protein, MetI-like</fullName>
    </submittedName>
</protein>
<feature type="transmembrane region" description="Helical" evidence="8">
    <location>
        <begin position="375"/>
        <end position="400"/>
    </location>
</feature>
<dbReference type="PROSITE" id="PS50928">
    <property type="entry name" value="ABC_TM1"/>
    <property type="match status" value="2"/>
</dbReference>
<feature type="transmembrane region" description="Helical" evidence="8">
    <location>
        <begin position="269"/>
        <end position="290"/>
    </location>
</feature>
<evidence type="ECO:0000313" key="10">
    <source>
        <dbReference type="EMBL" id="QTA79394.1"/>
    </source>
</evidence>
<feature type="transmembrane region" description="Helical" evidence="8">
    <location>
        <begin position="350"/>
        <end position="369"/>
    </location>
</feature>
<dbReference type="Proteomes" id="UP000663720">
    <property type="component" value="Chromosome"/>
</dbReference>
<dbReference type="InterPro" id="IPR000515">
    <property type="entry name" value="MetI-like"/>
</dbReference>
<dbReference type="RefSeq" id="WP_207691151.1">
    <property type="nucleotide sequence ID" value="NZ_CP061799.1"/>
</dbReference>
<feature type="transmembrane region" description="Helical" evidence="8">
    <location>
        <begin position="165"/>
        <end position="190"/>
    </location>
</feature>
<dbReference type="Pfam" id="PF00528">
    <property type="entry name" value="BPD_transp_1"/>
    <property type="match status" value="2"/>
</dbReference>
<dbReference type="InterPro" id="IPR035906">
    <property type="entry name" value="MetI-like_sf"/>
</dbReference>
<evidence type="ECO:0000256" key="7">
    <source>
        <dbReference type="ARBA" id="ARBA00023136"/>
    </source>
</evidence>
<evidence type="ECO:0000256" key="3">
    <source>
        <dbReference type="ARBA" id="ARBA00022475"/>
    </source>
</evidence>
<dbReference type="Gene3D" id="1.10.3720.10">
    <property type="entry name" value="MetI-like"/>
    <property type="match status" value="2"/>
</dbReference>
<evidence type="ECO:0000256" key="1">
    <source>
        <dbReference type="ARBA" id="ARBA00004429"/>
    </source>
</evidence>
<evidence type="ECO:0000313" key="11">
    <source>
        <dbReference type="Proteomes" id="UP000663720"/>
    </source>
</evidence>
<dbReference type="PANTHER" id="PTHR43357:SF3">
    <property type="entry name" value="FE(3+)-TRANSPORT SYSTEM PERMEASE PROTEIN FBPB 2"/>
    <property type="match status" value="1"/>
</dbReference>
<reference evidence="10" key="1">
    <citation type="journal article" date="2021" name="Microb. Physiol.">
        <title>Proteogenomic Insights into the Physiology of Marine, Sulfate-Reducing, Filamentous Desulfonema limicola and Desulfonema magnum.</title>
        <authorList>
            <person name="Schnaars V."/>
            <person name="Wohlbrand L."/>
            <person name="Scheve S."/>
            <person name="Hinrichs C."/>
            <person name="Reinhardt R."/>
            <person name="Rabus R."/>
        </authorList>
    </citation>
    <scope>NUCLEOTIDE SEQUENCE</scope>
    <source>
        <strain evidence="10">5ac10</strain>
    </source>
</reference>
<feature type="transmembrane region" description="Helical" evidence="8">
    <location>
        <begin position="52"/>
        <end position="74"/>
    </location>
</feature>
<comment type="subcellular location">
    <subcellularLocation>
        <location evidence="1">Cell inner membrane</location>
        <topology evidence="1">Multi-pass membrane protein</topology>
    </subcellularLocation>
    <subcellularLocation>
        <location evidence="8">Cell membrane</location>
        <topology evidence="8">Multi-pass membrane protein</topology>
    </subcellularLocation>
</comment>
<proteinExistence type="inferred from homology"/>
<dbReference type="CDD" id="cd06261">
    <property type="entry name" value="TM_PBP2"/>
    <property type="match status" value="2"/>
</dbReference>
<feature type="transmembrane region" description="Helical" evidence="8">
    <location>
        <begin position="310"/>
        <end position="334"/>
    </location>
</feature>
<keyword evidence="4" id="KW-0997">Cell inner membrane</keyword>
<dbReference type="GO" id="GO:0005886">
    <property type="term" value="C:plasma membrane"/>
    <property type="evidence" value="ECO:0007669"/>
    <property type="project" value="UniProtKB-SubCell"/>
</dbReference>
<evidence type="ECO:0000256" key="8">
    <source>
        <dbReference type="RuleBase" id="RU363032"/>
    </source>
</evidence>
<feature type="transmembrane region" description="Helical" evidence="8">
    <location>
        <begin position="83"/>
        <end position="103"/>
    </location>
</feature>
<evidence type="ECO:0000259" key="9">
    <source>
        <dbReference type="PROSITE" id="PS50928"/>
    </source>
</evidence>
<feature type="transmembrane region" description="Helical" evidence="8">
    <location>
        <begin position="123"/>
        <end position="144"/>
    </location>
</feature>
<dbReference type="KEGG" id="dli:dnl_16640"/>
<feature type="domain" description="ABC transmembrane type-1" evidence="9">
    <location>
        <begin position="48"/>
        <end position="238"/>
    </location>
</feature>
<feature type="transmembrane region" description="Helical" evidence="8">
    <location>
        <begin position="219"/>
        <end position="237"/>
    </location>
</feature>
<keyword evidence="3" id="KW-1003">Cell membrane</keyword>
<dbReference type="AlphaFoldDB" id="A0A975GFP7"/>
<accession>A0A975GFP7</accession>
<dbReference type="SUPFAM" id="SSF161098">
    <property type="entry name" value="MetI-like"/>
    <property type="match status" value="2"/>
</dbReference>
<evidence type="ECO:0000256" key="2">
    <source>
        <dbReference type="ARBA" id="ARBA00022448"/>
    </source>
</evidence>
<keyword evidence="2 8" id="KW-0813">Transport</keyword>
<feature type="domain" description="ABC transmembrane type-1" evidence="9">
    <location>
        <begin position="309"/>
        <end position="500"/>
    </location>
</feature>
<evidence type="ECO:0000256" key="5">
    <source>
        <dbReference type="ARBA" id="ARBA00022692"/>
    </source>
</evidence>
<organism evidence="10 11">
    <name type="scientific">Desulfonema limicola</name>
    <dbReference type="NCBI Taxonomy" id="45656"/>
    <lineage>
        <taxon>Bacteria</taxon>
        <taxon>Pseudomonadati</taxon>
        <taxon>Thermodesulfobacteriota</taxon>
        <taxon>Desulfobacteria</taxon>
        <taxon>Desulfobacterales</taxon>
        <taxon>Desulfococcaceae</taxon>
        <taxon>Desulfonema</taxon>
    </lineage>
</organism>
<dbReference type="EMBL" id="CP061799">
    <property type="protein sequence ID" value="QTA79394.1"/>
    <property type="molecule type" value="Genomic_DNA"/>
</dbReference>
<keyword evidence="6 8" id="KW-1133">Transmembrane helix</keyword>
<keyword evidence="7 8" id="KW-0472">Membrane</keyword>
<dbReference type="GO" id="GO:0055085">
    <property type="term" value="P:transmembrane transport"/>
    <property type="evidence" value="ECO:0007669"/>
    <property type="project" value="InterPro"/>
</dbReference>
<evidence type="ECO:0000256" key="6">
    <source>
        <dbReference type="ARBA" id="ARBA00022989"/>
    </source>
</evidence>
<keyword evidence="5 8" id="KW-0812">Transmembrane</keyword>